<dbReference type="Gene3D" id="1.10.1200.10">
    <property type="entry name" value="ACP-like"/>
    <property type="match status" value="2"/>
</dbReference>
<dbReference type="Pfam" id="PF00668">
    <property type="entry name" value="Condensation"/>
    <property type="match status" value="3"/>
</dbReference>
<dbReference type="Pfam" id="PF00501">
    <property type="entry name" value="AMP-binding"/>
    <property type="match status" value="2"/>
</dbReference>
<dbReference type="InterPro" id="IPR020845">
    <property type="entry name" value="AMP-binding_CS"/>
</dbReference>
<dbReference type="InterPro" id="IPR020806">
    <property type="entry name" value="PKS_PP-bd"/>
</dbReference>
<dbReference type="Gene3D" id="3.30.559.30">
    <property type="entry name" value="Nonribosomal peptide synthetase, condensation domain"/>
    <property type="match status" value="3"/>
</dbReference>
<dbReference type="PROSITE" id="PS00455">
    <property type="entry name" value="AMP_BINDING"/>
    <property type="match status" value="1"/>
</dbReference>
<keyword evidence="3" id="KW-0597">Phosphoprotein</keyword>
<keyword evidence="7" id="KW-1185">Reference proteome</keyword>
<dbReference type="Gene3D" id="3.40.50.1820">
    <property type="entry name" value="alpha/beta hydrolase"/>
    <property type="match status" value="1"/>
</dbReference>
<dbReference type="Proteomes" id="UP000283458">
    <property type="component" value="Unassembled WGS sequence"/>
</dbReference>
<dbReference type="InterPro" id="IPR029058">
    <property type="entry name" value="AB_hydrolase_fold"/>
</dbReference>
<dbReference type="SUPFAM" id="SSF56801">
    <property type="entry name" value="Acetyl-CoA synthetase-like"/>
    <property type="match status" value="2"/>
</dbReference>
<evidence type="ECO:0000256" key="1">
    <source>
        <dbReference type="ARBA" id="ARBA00001957"/>
    </source>
</evidence>
<dbReference type="OrthoDB" id="9770470at2"/>
<evidence type="ECO:0000259" key="5">
    <source>
        <dbReference type="PROSITE" id="PS50075"/>
    </source>
</evidence>
<comment type="caution">
    <text evidence="6">The sequence shown here is derived from an EMBL/GenBank/DDBJ whole genome shotgun (WGS) entry which is preliminary data.</text>
</comment>
<dbReference type="Pfam" id="PF13193">
    <property type="entry name" value="AMP-binding_C"/>
    <property type="match status" value="1"/>
</dbReference>
<dbReference type="PROSITE" id="PS50075">
    <property type="entry name" value="CARRIER"/>
    <property type="match status" value="3"/>
</dbReference>
<dbReference type="InterPro" id="IPR010071">
    <property type="entry name" value="AA_adenyl_dom"/>
</dbReference>
<reference evidence="6 7" key="1">
    <citation type="submission" date="2018-09" db="EMBL/GenBank/DDBJ databases">
        <authorList>
            <person name="Zhu H."/>
        </authorList>
    </citation>
    <scope>NUCLEOTIDE SEQUENCE [LARGE SCALE GENOMIC DNA]</scope>
    <source>
        <strain evidence="6 7">K2W22B-5</strain>
    </source>
</reference>
<dbReference type="CDD" id="cd05930">
    <property type="entry name" value="A_NRPS"/>
    <property type="match status" value="1"/>
</dbReference>
<dbReference type="InterPro" id="IPR045851">
    <property type="entry name" value="AMP-bd_C_sf"/>
</dbReference>
<dbReference type="FunFam" id="3.40.50.980:FF:000002">
    <property type="entry name" value="Enterobactin synthetase component F"/>
    <property type="match status" value="1"/>
</dbReference>
<sequence>MTTTVDSHAIAARLHRLPAETRARFRAQLEERGVDSWSLPLVPFSGDAVADGGETVGPLSCGQARLWVIDRVESGGGQPGTALYNLATQVEITGALDVAALRRALDGLLERHDILRTVYEPGDGDGAPPRQRVLPRWPDVLDVLTLDDPAPAARDAHLQARCDRPFDLARDPPLRAHLLPMGEGVWRLLLVIHHIACDAWSEAILIRDLAQLYERHAQGAPPPVTAAPIRLSHRDVARWQRDWLEGGDCARQTAFWRRHLDGAPEELALPLDRPRPSPSRRTHEGAEIEAAIPAAQLAGLTALAARHGATLYAVARAAFTLLLGRYGDTDDLVLGTTVANRQRPELADQIGFFANTLPIRHRFDWNDRFSDFLDQATAVQIEAFDHQDLPFDRLLDALEIRRGGPASPLFQVLFVHQNVPRETLALANAALRPLPLPKSRARFDLTLRLHTGDQAPRVALEYSRELFDDATAARLLDDYAALLEQIAEDADQPLSTYRLRHESTPLRGPAALAAPDDALSAFLRQDGARAALRWTDGAMSYAALNARADHVARALGRQEGRRIGVLLPRGPAQPAAMLAVWKAGACWTPLDGALPAERLRWIAEDAALAAVIGQGPAPHWLPPAAVWLDLDPSAEPGDAATAQATASPAQPAPNRPAYVIYTSGSTGRPKGVEVSHGALVAYARGVADALNWPTDAALAALSSVAADLGFTSLWGALLTGRTLRLLDDAECADPETLARALDHVPADVLKIVPSHLDALLALPSPQRLLPRRALILGGEAAPAGLLDRLASLAPAMEIWNHYGPTETTVGVAIHRLTPGQETHLSRALGDSVLHTLDSRMRPTPVGAAGDLWIGGDQLALGYVGAPGLTAERFVATAEGGRLYRTGDRARRLPANAANPQGGVAFLGRADGQVKINGFRVELGEIETQARRAGVAQAVALAVPGPNGARLALVATDGGPDVATLRARLAETLPGYMTPRDIRLVESLPLLPNGKIDRRRLLDEAAAHAANPQGAAAPDRAINALTVRIQALFARVLTRAVGPDDNFFAAGGDSILGLRLAALARADGLPLTPKMLFEQETPAAVGAALAQILPPEDAPALTPTTQAVLDLFREALRRPDLGADEDFFAAGGDSILCLQVAAKARRGALALTPKLVFDHPTARAAADALDRTAPPSTASAILDSAAPVPLRPIQRWFLAQRQPRPGHWNQSILLELHQPVAPDTLQAALDALVRRHPALSMAFAADPDGGWTQVWRPAAGAVPLSRHRVASADALDALLPTLQPEFDLAQPPLIRAALIDSDAAPHAHLLLSIHHLAVDGVSWRVLLDDLFSASGRLSDPGDGPVMALAAFHAAATPDDALLERARAHWRDEAPGLRAATDAILARAFNGAFNGDAPKGPWRNHESVERRDTLDAAGLGPAPRDALLAALCEALALWNGHDELAIEMEAHGRDGLDGAQATAVGWFTSRYPLRLRWRADASPAANRAAIAAQVNAVPDGGRGFGLLRHGPNGAAAEVANLPVPPVVFNHHGQINRGGDGDGSVRRSPRAVPNQRHPDNHRLHALELDTVIEDGTLRLRWAWPRDAASMAALPDLFLERLAAHLSLERLAAASDPATEERYPLSPVQTGLLFHALTDAGRGQYLNQVIVRLDGALDAERFRACWQALVDHHPALRTGFHWPQDGDPQQSVAARAALPWRSLDWSATDSGPEALRREADRDLAAGLDLTRPPLMRVTLLRLAADRHALIWTRHHLIADGWCTARLMGEVAERYRAALNGQAPVIDSPPPYRDFIAWLSRRDPAAGRAYWAEQVGDVTEPARLPRGGAPDGGAHHRETALSPARFAALKARAARARVTVNTLCQTAAALALARHTGRDDVILGVVGAGRPVDLPGADRMIGLFITTIPLRVRIDPHQPLDALLRAVQRRMSDARDHEHTPLTEIQAAAPVRDALFDTLLVFENYPLPAGSGEGPLRATLERAIERTNYPLSLVLIPREGLTLRTTADRAVIDDAIADSVADTLMTILTHMADAPEQTVESLLSLLPPGELERQRVWNATASDLGGFAPLGTLLSEQAARTPDAVALEWEADGRTERLSYAALDRRSNRLAHWLIAQGCRPDDRVALCFDRSPELVIAIHAAVKAGCAYLPLDPEHPAARLATMLEDGGAALALTQSHHRDRLPTPQIPDDPGLTVAILDADATLADGQPDHLPNRPVAPGQLAYALFTSGSTGRPKAVGVPQAGLLNRLRWMQDRYRLSPADAVLQKTPYGFDVSVWEFFWPLMTGARLVLAGPGEHRDAARLTALIETHGVTTLHFVPAMLQVFLDALEPGRCAGLTRLLCSGEALPAALRDRCLAALPAELHNLYGPTEASIDVTAWDCRAEPQGSVPIGRPIANIQTWILDGALNPVPVGVAGELYLSGIGLARGYLGRPGLTAAAFLPNPLADSPDHRLLYRTGDLARHRPDGAIEYLGRADFQVKIRGQRVELGEIEAALAALPSVAEAVVAASTSANGEATWLTAWIVPPAGIPAPTPDEARAALAHSLPDHMIPAVLLTLDRMPVNQNGKIDRKALPQPQPPDSGGAAPQGETEAALATLWSELLGHPIDSRDAHFFLAGGHSLLAPRLAARIRDRLHRPVELIAVMAHPVLRDLAAHIDALPVVSNTIVSNTASHDTAPADGASYERFEL</sequence>
<accession>A0A418W2A2</accession>
<dbReference type="InterPro" id="IPR006162">
    <property type="entry name" value="Ppantetheine_attach_site"/>
</dbReference>
<feature type="region of interest" description="Disordered" evidence="4">
    <location>
        <begin position="2564"/>
        <end position="2585"/>
    </location>
</feature>
<dbReference type="GO" id="GO:0003824">
    <property type="term" value="F:catalytic activity"/>
    <property type="evidence" value="ECO:0007669"/>
    <property type="project" value="InterPro"/>
</dbReference>
<dbReference type="GO" id="GO:0005737">
    <property type="term" value="C:cytoplasm"/>
    <property type="evidence" value="ECO:0007669"/>
    <property type="project" value="TreeGrafter"/>
</dbReference>
<dbReference type="NCBIfam" id="TIGR01733">
    <property type="entry name" value="AA-adenyl-dom"/>
    <property type="match status" value="2"/>
</dbReference>
<evidence type="ECO:0000313" key="7">
    <source>
        <dbReference type="Proteomes" id="UP000283458"/>
    </source>
</evidence>
<dbReference type="SUPFAM" id="SSF47336">
    <property type="entry name" value="ACP-like"/>
    <property type="match status" value="3"/>
</dbReference>
<dbReference type="SMART" id="SM00823">
    <property type="entry name" value="PKS_PP"/>
    <property type="match status" value="3"/>
</dbReference>
<dbReference type="FunFam" id="3.30.300.30:FF:000010">
    <property type="entry name" value="Enterobactin synthetase component F"/>
    <property type="match status" value="1"/>
</dbReference>
<dbReference type="CDD" id="cd19531">
    <property type="entry name" value="LCL_NRPS-like"/>
    <property type="match status" value="1"/>
</dbReference>
<dbReference type="Pfam" id="PF00550">
    <property type="entry name" value="PP-binding"/>
    <property type="match status" value="3"/>
</dbReference>
<dbReference type="Gene3D" id="3.30.559.10">
    <property type="entry name" value="Chloramphenicol acetyltransferase-like domain"/>
    <property type="match status" value="3"/>
</dbReference>
<feature type="domain" description="Carrier" evidence="5">
    <location>
        <begin position="1098"/>
        <end position="1172"/>
    </location>
</feature>
<dbReference type="RefSeq" id="WP_119829803.1">
    <property type="nucleotide sequence ID" value="NZ_QYUL01000001.1"/>
</dbReference>
<dbReference type="InterPro" id="IPR000873">
    <property type="entry name" value="AMP-dep_synth/lig_dom"/>
</dbReference>
<dbReference type="Gene3D" id="3.30.300.30">
    <property type="match status" value="2"/>
</dbReference>
<dbReference type="CDD" id="cd17646">
    <property type="entry name" value="A_NRPS_AB3403-like"/>
    <property type="match status" value="1"/>
</dbReference>
<dbReference type="GO" id="GO:0031177">
    <property type="term" value="F:phosphopantetheine binding"/>
    <property type="evidence" value="ECO:0007669"/>
    <property type="project" value="InterPro"/>
</dbReference>
<dbReference type="InterPro" id="IPR009081">
    <property type="entry name" value="PP-bd_ACP"/>
</dbReference>
<dbReference type="PANTHER" id="PTHR45527:SF1">
    <property type="entry name" value="FATTY ACID SYNTHASE"/>
    <property type="match status" value="1"/>
</dbReference>
<protein>
    <submittedName>
        <fullName evidence="6">Amino acid adenylation domain-containing protein</fullName>
    </submittedName>
</protein>
<evidence type="ECO:0000313" key="6">
    <source>
        <dbReference type="EMBL" id="RJF84162.1"/>
    </source>
</evidence>
<dbReference type="PROSITE" id="PS00012">
    <property type="entry name" value="PHOSPHOPANTETHEINE"/>
    <property type="match status" value="2"/>
</dbReference>
<evidence type="ECO:0000256" key="2">
    <source>
        <dbReference type="ARBA" id="ARBA00022450"/>
    </source>
</evidence>
<dbReference type="InterPro" id="IPR023213">
    <property type="entry name" value="CAT-like_dom_sf"/>
</dbReference>
<keyword evidence="2" id="KW-0596">Phosphopantetheine</keyword>
<dbReference type="GO" id="GO:0044550">
    <property type="term" value="P:secondary metabolite biosynthetic process"/>
    <property type="evidence" value="ECO:0007669"/>
    <property type="project" value="UniProtKB-ARBA"/>
</dbReference>
<feature type="region of interest" description="Disordered" evidence="4">
    <location>
        <begin position="1533"/>
        <end position="1555"/>
    </location>
</feature>
<dbReference type="Gene3D" id="3.40.50.980">
    <property type="match status" value="4"/>
</dbReference>
<dbReference type="PANTHER" id="PTHR45527">
    <property type="entry name" value="NONRIBOSOMAL PEPTIDE SYNTHETASE"/>
    <property type="match status" value="1"/>
</dbReference>
<dbReference type="SUPFAM" id="SSF52777">
    <property type="entry name" value="CoA-dependent acyltransferases"/>
    <property type="match status" value="6"/>
</dbReference>
<organism evidence="6 7">
    <name type="scientific">Azospirillum cavernae</name>
    <dbReference type="NCBI Taxonomy" id="2320860"/>
    <lineage>
        <taxon>Bacteria</taxon>
        <taxon>Pseudomonadati</taxon>
        <taxon>Pseudomonadota</taxon>
        <taxon>Alphaproteobacteria</taxon>
        <taxon>Rhodospirillales</taxon>
        <taxon>Azospirillaceae</taxon>
        <taxon>Azospirillum</taxon>
    </lineage>
</organism>
<dbReference type="InterPro" id="IPR025110">
    <property type="entry name" value="AMP-bd_C"/>
</dbReference>
<dbReference type="EMBL" id="QYUL01000001">
    <property type="protein sequence ID" value="RJF84162.1"/>
    <property type="molecule type" value="Genomic_DNA"/>
</dbReference>
<name>A0A418W2A2_9PROT</name>
<feature type="domain" description="Carrier" evidence="5">
    <location>
        <begin position="1019"/>
        <end position="1092"/>
    </location>
</feature>
<dbReference type="CDD" id="cd19543">
    <property type="entry name" value="DCL_NRPS"/>
    <property type="match status" value="1"/>
</dbReference>
<dbReference type="Gene3D" id="2.30.38.10">
    <property type="entry name" value="Luciferase, Domain 3"/>
    <property type="match status" value="2"/>
</dbReference>
<dbReference type="InterPro" id="IPR001242">
    <property type="entry name" value="Condensation_dom"/>
</dbReference>
<proteinExistence type="predicted"/>
<dbReference type="GO" id="GO:0043041">
    <property type="term" value="P:amino acid activation for nonribosomal peptide biosynthetic process"/>
    <property type="evidence" value="ECO:0007669"/>
    <property type="project" value="TreeGrafter"/>
</dbReference>
<evidence type="ECO:0000256" key="3">
    <source>
        <dbReference type="ARBA" id="ARBA00022553"/>
    </source>
</evidence>
<feature type="domain" description="Carrier" evidence="5">
    <location>
        <begin position="2581"/>
        <end position="2656"/>
    </location>
</feature>
<comment type="cofactor">
    <cofactor evidence="1">
        <name>pantetheine 4'-phosphate</name>
        <dbReference type="ChEBI" id="CHEBI:47942"/>
    </cofactor>
</comment>
<dbReference type="FunFam" id="3.40.50.980:FF:000001">
    <property type="entry name" value="Non-ribosomal peptide synthetase"/>
    <property type="match status" value="1"/>
</dbReference>
<evidence type="ECO:0000256" key="4">
    <source>
        <dbReference type="SAM" id="MobiDB-lite"/>
    </source>
</evidence>
<dbReference type="FunFam" id="3.40.50.12780:FF:000012">
    <property type="entry name" value="Non-ribosomal peptide synthetase"/>
    <property type="match status" value="1"/>
</dbReference>
<dbReference type="InterPro" id="IPR036736">
    <property type="entry name" value="ACP-like_sf"/>
</dbReference>
<gene>
    <name evidence="6" type="ORF">D3877_06065</name>
</gene>